<dbReference type="Gene3D" id="3.30.200.20">
    <property type="entry name" value="Phosphorylase Kinase, domain 1"/>
    <property type="match status" value="1"/>
</dbReference>
<dbReference type="InterPro" id="IPR000719">
    <property type="entry name" value="Prot_kinase_dom"/>
</dbReference>
<dbReference type="GO" id="GO:0007165">
    <property type="term" value="P:signal transduction"/>
    <property type="evidence" value="ECO:0007669"/>
    <property type="project" value="TreeGrafter"/>
</dbReference>
<dbReference type="GeneID" id="108826927"/>
<sequence>MKSMGEFVKYLGEGAYGSVDLVKYTLSDGSFSFFHAAVKGCCQMNHDSLKRELKILRELRGCPRIVKCFGDSLEEGLGYGNRKVYKLLLEYASEGSLRSFMDKYTDRKLPEPLIKDFTRMILEGLVSVHGHGYVHCDLKSDNLLVFPSCGGDSYELKIADFGISLDAGDIPDYWSIDSPFVGTPCYMPPETVEDGVAKETLDLWSLGCLVLEMYTGERPWEGVDIDLLEALLFDGNAPEIPESVPCDAREFIETCFSRYPEERGSAFKLWFHPFLRPEKEKQLIAVASPAVKKRDSLLLRIRGAWNKSTHISKKPLKVKFFPTKAPKFKRILNSLVRLKIMPMMKRSNSNLVSVQ</sequence>
<evidence type="ECO:0000313" key="2">
    <source>
        <dbReference type="Proteomes" id="UP000504610"/>
    </source>
</evidence>
<dbReference type="Proteomes" id="UP000504610">
    <property type="component" value="Chromosome 9"/>
</dbReference>
<evidence type="ECO:0000313" key="3">
    <source>
        <dbReference type="RefSeq" id="XP_018455773.2"/>
    </source>
</evidence>
<dbReference type="OrthoDB" id="1036054at2759"/>
<evidence type="ECO:0000259" key="1">
    <source>
        <dbReference type="PROSITE" id="PS50011"/>
    </source>
</evidence>
<dbReference type="AlphaFoldDB" id="A0A6J0L7F0"/>
<name>A0A6J0L7F0_RAPSA</name>
<dbReference type="GO" id="GO:0004672">
    <property type="term" value="F:protein kinase activity"/>
    <property type="evidence" value="ECO:0007669"/>
    <property type="project" value="InterPro"/>
</dbReference>
<dbReference type="InterPro" id="IPR052751">
    <property type="entry name" value="Plant_MAPKKK"/>
</dbReference>
<dbReference type="SUPFAM" id="SSF56112">
    <property type="entry name" value="Protein kinase-like (PK-like)"/>
    <property type="match status" value="1"/>
</dbReference>
<reference evidence="2" key="1">
    <citation type="journal article" date="2019" name="Database">
        <title>The radish genome database (RadishGD): an integrated information resource for radish genomics.</title>
        <authorList>
            <person name="Yu H.J."/>
            <person name="Baek S."/>
            <person name="Lee Y.J."/>
            <person name="Cho A."/>
            <person name="Mun J.H."/>
        </authorList>
    </citation>
    <scope>NUCLEOTIDE SEQUENCE [LARGE SCALE GENOMIC DNA]</scope>
    <source>
        <strain evidence="2">cv. WK10039</strain>
    </source>
</reference>
<feature type="domain" description="Protein kinase" evidence="1">
    <location>
        <begin position="5"/>
        <end position="275"/>
    </location>
</feature>
<dbReference type="PANTHER" id="PTHR48011">
    <property type="entry name" value="CCR4-NOT TRANSCRIPTIONAL COMPLEX SUBUNIT CAF120-RELATED"/>
    <property type="match status" value="1"/>
</dbReference>
<gene>
    <name evidence="3" type="primary">LOC108826927</name>
</gene>
<dbReference type="InterPro" id="IPR008271">
    <property type="entry name" value="Ser/Thr_kinase_AS"/>
</dbReference>
<reference evidence="3" key="2">
    <citation type="submission" date="2025-08" db="UniProtKB">
        <authorList>
            <consortium name="RefSeq"/>
        </authorList>
    </citation>
    <scope>IDENTIFICATION</scope>
    <source>
        <tissue evidence="3">Leaf</tissue>
    </source>
</reference>
<dbReference type="RefSeq" id="XP_018455773.2">
    <property type="nucleotide sequence ID" value="XM_018600271.2"/>
</dbReference>
<dbReference type="PROSITE" id="PS50011">
    <property type="entry name" value="PROTEIN_KINASE_DOM"/>
    <property type="match status" value="1"/>
</dbReference>
<dbReference type="Pfam" id="PF00069">
    <property type="entry name" value="Pkinase"/>
    <property type="match status" value="1"/>
</dbReference>
<dbReference type="SMART" id="SM00220">
    <property type="entry name" value="S_TKc"/>
    <property type="match status" value="1"/>
</dbReference>
<dbReference type="Gene3D" id="1.10.510.10">
    <property type="entry name" value="Transferase(Phosphotransferase) domain 1"/>
    <property type="match status" value="1"/>
</dbReference>
<dbReference type="PROSITE" id="PS00108">
    <property type="entry name" value="PROTEIN_KINASE_ST"/>
    <property type="match status" value="1"/>
</dbReference>
<protein>
    <submittedName>
        <fullName evidence="3">Mitogen-activated protein kinase kinase kinase 20-like</fullName>
    </submittedName>
</protein>
<dbReference type="GO" id="GO:0005524">
    <property type="term" value="F:ATP binding"/>
    <property type="evidence" value="ECO:0007669"/>
    <property type="project" value="InterPro"/>
</dbReference>
<dbReference type="InterPro" id="IPR011009">
    <property type="entry name" value="Kinase-like_dom_sf"/>
</dbReference>
<organism evidence="2 3">
    <name type="scientific">Raphanus sativus</name>
    <name type="common">Radish</name>
    <name type="synonym">Raphanus raphanistrum var. sativus</name>
    <dbReference type="NCBI Taxonomy" id="3726"/>
    <lineage>
        <taxon>Eukaryota</taxon>
        <taxon>Viridiplantae</taxon>
        <taxon>Streptophyta</taxon>
        <taxon>Embryophyta</taxon>
        <taxon>Tracheophyta</taxon>
        <taxon>Spermatophyta</taxon>
        <taxon>Magnoliopsida</taxon>
        <taxon>eudicotyledons</taxon>
        <taxon>Gunneridae</taxon>
        <taxon>Pentapetalae</taxon>
        <taxon>rosids</taxon>
        <taxon>malvids</taxon>
        <taxon>Brassicales</taxon>
        <taxon>Brassicaceae</taxon>
        <taxon>Brassiceae</taxon>
        <taxon>Raphanus</taxon>
    </lineage>
</organism>
<dbReference type="KEGG" id="rsz:108826927"/>
<dbReference type="PANTHER" id="PTHR48011:SF51">
    <property type="entry name" value="PROTEIN KINASE SUPERFAMILY PROTEIN"/>
    <property type="match status" value="1"/>
</dbReference>
<proteinExistence type="predicted"/>
<accession>A0A6J0L7F0</accession>
<keyword evidence="2" id="KW-1185">Reference proteome</keyword>